<proteinExistence type="inferred from homology"/>
<protein>
    <submittedName>
        <fullName evidence="3">Putative transcriptional regulator YwtF</fullName>
    </submittedName>
</protein>
<dbReference type="EMBL" id="MZGW01000006">
    <property type="protein sequence ID" value="OPJ55326.1"/>
    <property type="molecule type" value="Genomic_DNA"/>
</dbReference>
<dbReference type="OrthoDB" id="305468at2"/>
<sequence>MLKRILAALLIMVTLLGIGTYIWLDKEGVSDEDISLDKPSADDSGSERVNILLLGIDARSSENKNRSRTDTIMVLSFDPKTNDTSILSIPRDSRVVISGRSGYDKINHAHAYGGVDLAVRTVRDLLGIPIHHYIRLNFEAVQKTVDDVGGVVVNIPQDMREGNRVVFSKGEHLLDGKKALEFVRFRKGYNDQDIGRTRAQQQFMQALFKKMLSPASILKAPNYIDTFNRYVDSDMSKKDMMSLGLKLRDVNPENMKNATLPGRPAYINNISYYVLDDNGVKALVSEFYRVGAE</sequence>
<keyword evidence="4" id="KW-1185">Reference proteome</keyword>
<dbReference type="Pfam" id="PF03816">
    <property type="entry name" value="LytR_cpsA_psr"/>
    <property type="match status" value="1"/>
</dbReference>
<dbReference type="Gene3D" id="3.40.630.190">
    <property type="entry name" value="LCP protein"/>
    <property type="match status" value="1"/>
</dbReference>
<name>A0A1V4I5S7_9FIRM</name>
<dbReference type="InterPro" id="IPR004474">
    <property type="entry name" value="LytR_CpsA_psr"/>
</dbReference>
<accession>A0A1V4I5S7</accession>
<reference evidence="3 4" key="1">
    <citation type="submission" date="2017-03" db="EMBL/GenBank/DDBJ databases">
        <title>Genome sequence of Clostridium thermoalcaliphilum DSM 7309.</title>
        <authorList>
            <person name="Poehlein A."/>
            <person name="Daniel R."/>
        </authorList>
    </citation>
    <scope>NUCLEOTIDE SEQUENCE [LARGE SCALE GENOMIC DNA]</scope>
    <source>
        <strain evidence="3 4">DSM 7309</strain>
    </source>
</reference>
<organism evidence="3 4">
    <name type="scientific">Alkalithermobacter paradoxus</name>
    <dbReference type="NCBI Taxonomy" id="29349"/>
    <lineage>
        <taxon>Bacteria</taxon>
        <taxon>Bacillati</taxon>
        <taxon>Bacillota</taxon>
        <taxon>Clostridia</taxon>
        <taxon>Peptostreptococcales</taxon>
        <taxon>Tepidibacteraceae</taxon>
        <taxon>Alkalithermobacter</taxon>
    </lineage>
</organism>
<dbReference type="STRING" id="29349.CLOTH_16290"/>
<comment type="caution">
    <text evidence="3">The sequence shown here is derived from an EMBL/GenBank/DDBJ whole genome shotgun (WGS) entry which is preliminary data.</text>
</comment>
<evidence type="ECO:0000313" key="4">
    <source>
        <dbReference type="Proteomes" id="UP000190140"/>
    </source>
</evidence>
<evidence type="ECO:0000256" key="1">
    <source>
        <dbReference type="ARBA" id="ARBA00006068"/>
    </source>
</evidence>
<dbReference type="AlphaFoldDB" id="A0A1V4I5S7"/>
<gene>
    <name evidence="3" type="primary">ywtF</name>
    <name evidence="3" type="ORF">CLOTH_16290</name>
</gene>
<dbReference type="RefSeq" id="WP_079412921.1">
    <property type="nucleotide sequence ID" value="NZ_MZGW01000006.1"/>
</dbReference>
<dbReference type="InterPro" id="IPR050922">
    <property type="entry name" value="LytR/CpsA/Psr_CW_biosynth"/>
</dbReference>
<dbReference type="Proteomes" id="UP000190140">
    <property type="component" value="Unassembled WGS sequence"/>
</dbReference>
<dbReference type="NCBIfam" id="TIGR00350">
    <property type="entry name" value="lytR_cpsA_psr"/>
    <property type="match status" value="1"/>
</dbReference>
<dbReference type="PANTHER" id="PTHR33392">
    <property type="entry name" value="POLYISOPRENYL-TEICHOIC ACID--PEPTIDOGLYCAN TEICHOIC ACID TRANSFERASE TAGU"/>
    <property type="match status" value="1"/>
</dbReference>
<comment type="similarity">
    <text evidence="1">Belongs to the LytR/CpsA/Psr (LCP) family.</text>
</comment>
<evidence type="ECO:0000313" key="3">
    <source>
        <dbReference type="EMBL" id="OPJ55326.1"/>
    </source>
</evidence>
<evidence type="ECO:0000259" key="2">
    <source>
        <dbReference type="Pfam" id="PF03816"/>
    </source>
</evidence>
<feature type="domain" description="Cell envelope-related transcriptional attenuator" evidence="2">
    <location>
        <begin position="68"/>
        <end position="212"/>
    </location>
</feature>
<dbReference type="PANTHER" id="PTHR33392:SF6">
    <property type="entry name" value="POLYISOPRENYL-TEICHOIC ACID--PEPTIDOGLYCAN TEICHOIC ACID TRANSFERASE TAGU"/>
    <property type="match status" value="1"/>
</dbReference>